<protein>
    <recommendedName>
        <fullName evidence="11">Protein translocase subunit SecE</fullName>
    </recommendedName>
</protein>
<sequence length="63" mass="7121">MKNPLKFIQAVKQEAFKVTWPTGKETLQGTLMVVAMAIIASLFFLLLDQVLKFLLELLLKVSI</sequence>
<dbReference type="EMBL" id="UINC01069887">
    <property type="protein sequence ID" value="SVC03616.1"/>
    <property type="molecule type" value="Genomic_DNA"/>
</dbReference>
<dbReference type="PROSITE" id="PS01067">
    <property type="entry name" value="SECE_SEC61G"/>
    <property type="match status" value="1"/>
</dbReference>
<dbReference type="GO" id="GO:0043952">
    <property type="term" value="P:protein transport by the Sec complex"/>
    <property type="evidence" value="ECO:0007669"/>
    <property type="project" value="TreeGrafter"/>
</dbReference>
<dbReference type="NCBIfam" id="TIGR00964">
    <property type="entry name" value="secE_bact"/>
    <property type="match status" value="1"/>
</dbReference>
<evidence type="ECO:0000256" key="1">
    <source>
        <dbReference type="ARBA" id="ARBA00004370"/>
    </source>
</evidence>
<evidence type="ECO:0000256" key="4">
    <source>
        <dbReference type="ARBA" id="ARBA00022692"/>
    </source>
</evidence>
<dbReference type="PANTHER" id="PTHR33910:SF1">
    <property type="entry name" value="PROTEIN TRANSLOCASE SUBUNIT SECE"/>
    <property type="match status" value="1"/>
</dbReference>
<evidence type="ECO:0000313" key="10">
    <source>
        <dbReference type="EMBL" id="SVC03616.1"/>
    </source>
</evidence>
<dbReference type="AlphaFoldDB" id="A0A382IVG8"/>
<dbReference type="InterPro" id="IPR038379">
    <property type="entry name" value="SecE_sf"/>
</dbReference>
<keyword evidence="5" id="KW-0653">Protein transport</keyword>
<dbReference type="PANTHER" id="PTHR33910">
    <property type="entry name" value="PROTEIN TRANSLOCASE SUBUNIT SECE"/>
    <property type="match status" value="1"/>
</dbReference>
<evidence type="ECO:0000256" key="8">
    <source>
        <dbReference type="ARBA" id="ARBA00023136"/>
    </source>
</evidence>
<keyword evidence="2" id="KW-0813">Transport</keyword>
<dbReference type="InterPro" id="IPR005807">
    <property type="entry name" value="SecE_bac"/>
</dbReference>
<evidence type="ECO:0000256" key="5">
    <source>
        <dbReference type="ARBA" id="ARBA00022927"/>
    </source>
</evidence>
<proteinExistence type="inferred from homology"/>
<dbReference type="Pfam" id="PF00584">
    <property type="entry name" value="SecE"/>
    <property type="match status" value="1"/>
</dbReference>
<dbReference type="HAMAP" id="MF_00422">
    <property type="entry name" value="SecE"/>
    <property type="match status" value="1"/>
</dbReference>
<evidence type="ECO:0000256" key="3">
    <source>
        <dbReference type="ARBA" id="ARBA00022475"/>
    </source>
</evidence>
<dbReference type="InterPro" id="IPR001901">
    <property type="entry name" value="Translocase_SecE/Sec61-g"/>
</dbReference>
<keyword evidence="4 9" id="KW-0812">Transmembrane</keyword>
<evidence type="ECO:0000256" key="7">
    <source>
        <dbReference type="ARBA" id="ARBA00023010"/>
    </source>
</evidence>
<evidence type="ECO:0000256" key="9">
    <source>
        <dbReference type="SAM" id="Phobius"/>
    </source>
</evidence>
<accession>A0A382IVG8</accession>
<keyword evidence="8 9" id="KW-0472">Membrane</keyword>
<reference evidence="10" key="1">
    <citation type="submission" date="2018-05" db="EMBL/GenBank/DDBJ databases">
        <authorList>
            <person name="Lanie J.A."/>
            <person name="Ng W.-L."/>
            <person name="Kazmierczak K.M."/>
            <person name="Andrzejewski T.M."/>
            <person name="Davidsen T.M."/>
            <person name="Wayne K.J."/>
            <person name="Tettelin H."/>
            <person name="Glass J.I."/>
            <person name="Rusch D."/>
            <person name="Podicherti R."/>
            <person name="Tsui H.-C.T."/>
            <person name="Winkler M.E."/>
        </authorList>
    </citation>
    <scope>NUCLEOTIDE SEQUENCE</scope>
</reference>
<feature type="transmembrane region" description="Helical" evidence="9">
    <location>
        <begin position="27"/>
        <end position="47"/>
    </location>
</feature>
<keyword evidence="7" id="KW-0811">Translocation</keyword>
<dbReference type="GO" id="GO:0006605">
    <property type="term" value="P:protein targeting"/>
    <property type="evidence" value="ECO:0007669"/>
    <property type="project" value="InterPro"/>
</dbReference>
<name>A0A382IVG8_9ZZZZ</name>
<evidence type="ECO:0000256" key="2">
    <source>
        <dbReference type="ARBA" id="ARBA00022448"/>
    </source>
</evidence>
<keyword evidence="6 9" id="KW-1133">Transmembrane helix</keyword>
<keyword evidence="3" id="KW-1003">Cell membrane</keyword>
<evidence type="ECO:0000256" key="6">
    <source>
        <dbReference type="ARBA" id="ARBA00022989"/>
    </source>
</evidence>
<comment type="subcellular location">
    <subcellularLocation>
        <location evidence="1">Membrane</location>
    </subcellularLocation>
</comment>
<dbReference type="GO" id="GO:0008320">
    <property type="term" value="F:protein transmembrane transporter activity"/>
    <property type="evidence" value="ECO:0007669"/>
    <property type="project" value="InterPro"/>
</dbReference>
<dbReference type="GO" id="GO:0005886">
    <property type="term" value="C:plasma membrane"/>
    <property type="evidence" value="ECO:0007669"/>
    <property type="project" value="TreeGrafter"/>
</dbReference>
<dbReference type="GO" id="GO:0009306">
    <property type="term" value="P:protein secretion"/>
    <property type="evidence" value="ECO:0007669"/>
    <property type="project" value="InterPro"/>
</dbReference>
<dbReference type="Gene3D" id="1.20.5.1030">
    <property type="entry name" value="Preprotein translocase secy subunit"/>
    <property type="match status" value="1"/>
</dbReference>
<organism evidence="10">
    <name type="scientific">marine metagenome</name>
    <dbReference type="NCBI Taxonomy" id="408172"/>
    <lineage>
        <taxon>unclassified sequences</taxon>
        <taxon>metagenomes</taxon>
        <taxon>ecological metagenomes</taxon>
    </lineage>
</organism>
<evidence type="ECO:0008006" key="11">
    <source>
        <dbReference type="Google" id="ProtNLM"/>
    </source>
</evidence>
<dbReference type="GO" id="GO:0006886">
    <property type="term" value="P:intracellular protein transport"/>
    <property type="evidence" value="ECO:0007669"/>
    <property type="project" value="InterPro"/>
</dbReference>
<gene>
    <name evidence="10" type="ORF">METZ01_LOCUS256470</name>
</gene>